<dbReference type="Proteomes" id="UP000002729">
    <property type="component" value="Unassembled WGS sequence"/>
</dbReference>
<dbReference type="KEGG" id="aaf:AURANDRAFT_70982"/>
<dbReference type="Gene3D" id="1.10.8.10">
    <property type="entry name" value="DNA helicase RuvA subunit, C-terminal domain"/>
    <property type="match status" value="1"/>
</dbReference>
<dbReference type="GeneID" id="20228021"/>
<feature type="compositionally biased region" description="Low complexity" evidence="1">
    <location>
        <begin position="29"/>
        <end position="40"/>
    </location>
</feature>
<dbReference type="Pfam" id="PF22562">
    <property type="entry name" value="UBA_7"/>
    <property type="match status" value="1"/>
</dbReference>
<name>F0Y1Z5_AURAN</name>
<dbReference type="RefSeq" id="XP_009034703.1">
    <property type="nucleotide sequence ID" value="XM_009036455.1"/>
</dbReference>
<dbReference type="EMBL" id="GL833123">
    <property type="protein sequence ID" value="EGB11157.1"/>
    <property type="molecule type" value="Genomic_DNA"/>
</dbReference>
<dbReference type="InterPro" id="IPR037151">
    <property type="entry name" value="AlkB-like_sf"/>
</dbReference>
<feature type="domain" description="UBA" evidence="2">
    <location>
        <begin position="1451"/>
        <end position="1497"/>
    </location>
</feature>
<dbReference type="SUPFAM" id="SSF46934">
    <property type="entry name" value="UBA-like"/>
    <property type="match status" value="1"/>
</dbReference>
<sequence length="2542" mass="262286">MASFRDFMRQKHNNTTATDKALMVAGERPAPWMAPSAAPATTVKPSARPRPPPYEHVQSDGDPTLKCVLAEQDAFEKRASRVNCRTSERCRAGCGAGADPRTRDPPKWKVSILCPTTPKRRKFHGLLVDNWRVQDYDGEVELVVYDTGPGGPSEVLEASGCDYTYAADCVLSLGEKRQVVTDRCTGDVCVLMDDDNIYHPNYVTTMVRHLFDSGAGLVALKGWLELHAISQKVFRIEGNRGNSRGETMVHLHPRRLEPRYGARAKYPKLNVGEEGAFVRWFKCHELDDDRGLFVHVSHGQNCASQALWGLAEVDVPPAVAASIERNRAALTHTCRRGRSGANGRRNGLHVFENFGTPTQEVASKVVLGARELIAAVDAAARALGDDADPRVAGIPQPEKGRVSRAHNLAEERAFHALRVADPAGDKTLRCEHFAEYGSRHHALTYFRGTDNIPAACAPVVAALEDLDVVKALGDELTWKLTLNDYKARGADDGALAEAGGALFPWHTDLAANGEITCISTLLAPAILDFAPHADLSAADRPTRVVVRPGTLVLLSGPARWDWVHRAMPHPDAAGKERISLVLGGRRAAAAARRRNNMDLAARKRAWTGSVARPGDVAVLSNCEDDDSRRWVVDAALGASGASGVVTRLAYAAAGLALDALPADGDAAPRRAALRGALRRHELYDRCAFAERAPYAARARACPARGPLAGALRAATARSASPLALGAFLAFESLAELLEALARAGLVRALGAALEGVGPRSSVRLAALDAVPETVPPKTYAWLFPTLDGGAAGPAVDDGLDDLDVPDELASVRDRAVADRHVARAPELVADDAVDDDAVAAWYGARARAMDAEAGAAAHAEHVCAIARDALGAAALALRPLHRDAWHLARLLHEGALRDELESLAAWEARSRRSKLEEAARFVERSGGGRHASEAAALRSLLGPFVSGKFALPPEDDEGGDDSLLAAVADLALKAVDDRGDFGVALAACRASAHTIPVPERLAPSQTRLAVFVLDVAAKAFDGGNDVNLCGDLLACLTFDDHERLADDDAAFAEARGPGVWALVDDLRAKVDVCRALRGDLKLFLPLRKLRDAAPRLDDADLDALAAPSDDLGVVDVDGPAERFAALAVLKARVDGRAALDAVERLGAAGLWRARDASAALDAGRCAYVAKLALRGGDGGAVAAAARAARVAGAVAAKILAAPSVADLGDDDTGRFLAALVDDEDADFLEDLEIFGDAGAGDGDVGGDALVVRAARLAAETTTGSGAVAAAAAARLALFRRAAADGDGAGAARHATRLARAAGRLDAGCRGDGAGDAAAVRCRDVVCDLALDAATEALGAGFGGEALAVAAAQLPAGAKAMALFDAAGAFLGAPRPAGDAADRARDEIFRAADAPDALERRARAGAALAYLVVERADAAFVGRCGAMFDDAATALATRFAPAAAAAVVVAPDEALVAELVALGFVEHGARRACRATANADLDTALAWCVGHAGDADFAAPPAPAPAPPPDDAGDRRAVAGRVAAAYYGRVRATTGDPALAARCAAQLADLERKAGELDAASKLRAALLGAAAPAAPEPAAPPQPKEALARLFGGDEPAPASAFEGALSRLVAPEQPPPPPPPPRAPARDPALDVDVARFEAEPVYRSEALVRAAASGNGAAFEAAVAASRRYDDGATLCASDARLRKASPASLARRHLDHFFDAPRAGGNVDALASLLLPARAPAAEDAVACAPAGGDPPATSAYAALLVLKESDDDGDDDRPEAGGAWLPPPPGAVLLKYLKGRYRKESDARPLDLLCRLVVAHCGQADATFCRVAQEHGLLLRRFARATKALGRSVDAKPLCGGIVAGAPRRVDDGEDEAATPEDDRARGARRPTQEEKRRDAALASLRAIATKDTAPLLARIAAKFAGAVSPAEVYACAARREAFHALEGDAGDLERAAAERAAPLFARAATTDERAAVDALAAAFFENFGGESLEPLGRLAAGLAGRVGAPLEPRLRSIRSSLEALGLAAGFGTDAAKATRDAARMAVTAGGDPALVDAARAAADALAAGGARADVVLQAFLLLTDVGAAGGSDEARGAAEAATREAFANAAAALVLGPLFGDGEDGDRSLSRDAADAALAAAAALGDRADGDPEGAAGFAGALAGALARRGELVRDGDDEDSSAERLRALGVLDGLARARGAGGAAAAPAVADDAAATPPPAEAPAHPCFFAVSELVARGWGAERARHVAAGDLATVEGVKRGGKRARRVKALFADLLAAALAGPPGDLRKKARLLWSLLDLAHAREPPGDEDERRRADRRGASSAAEAVAALRGVDLCVNVDVDGEPLGLCWLQLLHALRGDGATLGDAATRGPPRGGRPDRVGEARLYAALPPGAARFKAGLRAAHASVRWAAARDLAAAWAAAPGAGGDLGDDLLRSGAALAAMDAGGDGRVYAALAAAPAAAAGAPLVESRPFKVACVVLAAAARRHHGDFLAVARAAHAFAGTPPHLATTRAGLALAARLLDDGRAGARGWDAWPELRDAAAAALAAYADPAG</sequence>
<accession>F0Y1Z5</accession>
<dbReference type="eggNOG" id="ENOG502SFKQ">
    <property type="taxonomic scope" value="Eukaryota"/>
</dbReference>
<proteinExistence type="predicted"/>
<evidence type="ECO:0000313" key="4">
    <source>
        <dbReference type="Proteomes" id="UP000002729"/>
    </source>
</evidence>
<feature type="compositionally biased region" description="Basic and acidic residues" evidence="1">
    <location>
        <begin position="1865"/>
        <end position="1880"/>
    </location>
</feature>
<feature type="region of interest" description="Disordered" evidence="1">
    <location>
        <begin position="1851"/>
        <end position="1880"/>
    </location>
</feature>
<dbReference type="OMA" id="ACRATAN"/>
<keyword evidence="4" id="KW-1185">Reference proteome</keyword>
<evidence type="ECO:0000259" key="2">
    <source>
        <dbReference type="Pfam" id="PF22562"/>
    </source>
</evidence>
<dbReference type="InterPro" id="IPR015940">
    <property type="entry name" value="UBA"/>
</dbReference>
<gene>
    <name evidence="3" type="ORF">AURANDRAFT_70982</name>
</gene>
<dbReference type="Gene3D" id="2.60.120.590">
    <property type="entry name" value="Alpha-ketoglutarate-dependent dioxygenase AlkB-like"/>
    <property type="match status" value="1"/>
</dbReference>
<organism evidence="4">
    <name type="scientific">Aureococcus anophagefferens</name>
    <name type="common">Harmful bloom alga</name>
    <dbReference type="NCBI Taxonomy" id="44056"/>
    <lineage>
        <taxon>Eukaryota</taxon>
        <taxon>Sar</taxon>
        <taxon>Stramenopiles</taxon>
        <taxon>Ochrophyta</taxon>
        <taxon>Pelagophyceae</taxon>
        <taxon>Pelagomonadales</taxon>
        <taxon>Pelagomonadaceae</taxon>
        <taxon>Aureococcus</taxon>
    </lineage>
</organism>
<reference evidence="3 4" key="1">
    <citation type="journal article" date="2011" name="Proc. Natl. Acad. Sci. U.S.A.">
        <title>Niche of harmful alga Aureococcus anophagefferens revealed through ecogenomics.</title>
        <authorList>
            <person name="Gobler C.J."/>
            <person name="Berry D.L."/>
            <person name="Dyhrman S.T."/>
            <person name="Wilhelm S.W."/>
            <person name="Salamov A."/>
            <person name="Lobanov A.V."/>
            <person name="Zhang Y."/>
            <person name="Collier J.L."/>
            <person name="Wurch L.L."/>
            <person name="Kustka A.B."/>
            <person name="Dill B.D."/>
            <person name="Shah M."/>
            <person name="VerBerkmoes N.C."/>
            <person name="Kuo A."/>
            <person name="Terry A."/>
            <person name="Pangilinan J."/>
            <person name="Lindquist E.A."/>
            <person name="Lucas S."/>
            <person name="Paulsen I.T."/>
            <person name="Hattenrath-Lehmann T.K."/>
            <person name="Talmage S.C."/>
            <person name="Walker E.A."/>
            <person name="Koch F."/>
            <person name="Burson A.M."/>
            <person name="Marcoval M.A."/>
            <person name="Tang Y.Z."/>
            <person name="Lecleir G.R."/>
            <person name="Coyne K.J."/>
            <person name="Berg G.M."/>
            <person name="Bertrand E.M."/>
            <person name="Saito M.A."/>
            <person name="Gladyshev V.N."/>
            <person name="Grigoriev I.V."/>
        </authorList>
    </citation>
    <scope>NUCLEOTIDE SEQUENCE [LARGE SCALE GENOMIC DNA]</scope>
    <source>
        <strain evidence="4">CCMP 1984</strain>
    </source>
</reference>
<dbReference type="InParanoid" id="F0Y1Z5"/>
<dbReference type="SUPFAM" id="SSF51197">
    <property type="entry name" value="Clavaminate synthase-like"/>
    <property type="match status" value="1"/>
</dbReference>
<protein>
    <recommendedName>
        <fullName evidence="2">UBA domain-containing protein</fullName>
    </recommendedName>
</protein>
<dbReference type="InterPro" id="IPR009060">
    <property type="entry name" value="UBA-like_sf"/>
</dbReference>
<dbReference type="SUPFAM" id="SSF53448">
    <property type="entry name" value="Nucleotide-diphospho-sugar transferases"/>
    <property type="match status" value="1"/>
</dbReference>
<evidence type="ECO:0000313" key="3">
    <source>
        <dbReference type="EMBL" id="EGB11157.1"/>
    </source>
</evidence>
<dbReference type="InterPro" id="IPR029044">
    <property type="entry name" value="Nucleotide-diphossugar_trans"/>
</dbReference>
<dbReference type="OrthoDB" id="412814at2759"/>
<evidence type="ECO:0000256" key="1">
    <source>
        <dbReference type="SAM" id="MobiDB-lite"/>
    </source>
</evidence>
<feature type="region of interest" description="Disordered" evidence="1">
    <location>
        <begin position="1"/>
        <end position="61"/>
    </location>
</feature>